<dbReference type="PANTHER" id="PTHR37292">
    <property type="entry name" value="VNG6097C"/>
    <property type="match status" value="1"/>
</dbReference>
<keyword evidence="3" id="KW-1185">Reference proteome</keyword>
<dbReference type="EMBL" id="VOMB01000016">
    <property type="protein sequence ID" value="MBU9764926.1"/>
    <property type="molecule type" value="Genomic_DNA"/>
</dbReference>
<comment type="caution">
    <text evidence="2">The sequence shown here is derived from an EMBL/GenBank/DDBJ whole genome shotgun (WGS) entry which is preliminary data.</text>
</comment>
<feature type="domain" description="GmrSD restriction endonucleases N-terminal" evidence="1">
    <location>
        <begin position="33"/>
        <end position="230"/>
    </location>
</feature>
<evidence type="ECO:0000313" key="3">
    <source>
        <dbReference type="Proteomes" id="UP000812982"/>
    </source>
</evidence>
<evidence type="ECO:0000259" key="1">
    <source>
        <dbReference type="Pfam" id="PF03235"/>
    </source>
</evidence>
<dbReference type="InterPro" id="IPR004919">
    <property type="entry name" value="GmrSD_N"/>
</dbReference>
<sequence length="578" mass="64621">MSDVSAILRCQRKETNVTSSLGTTPTAKVYEVEELVALVRAGEIRIPEFQRPFRWGIEDARRLFDSILRGYPLGSLLLWERPAEPARIRVGALHIDAPALDRALWVVDGQQRVTTLANALSAEASSDDRFSLSFNLSTQQFVPGVTDQRASVVPLPVLFDLQNLMQWFRDRPEAMDHFDAATNAAKKIRQFKIPASVVETQDESVLRDIFDRLNSYGKRLTRAEVFSALHPVTDGSSRTSTSVIEEIAAYLAEDLEFGDVDGDTILRAVLARRGPDITREIRGEFDDRRGASEFPGEDADTAYHEAQNALELAVRFLQRSADVPHFAFLPYRHLLIVLARFFAHHPAPNERETQLLRRWFWRAAAAGPEIFPGSTTGTARALCSRVIPDNLDKTLQGLLGAVPRDRVGYPDVQHFRTNHATGKMIACSMWALHPRSLRSGELLERSTLIDVLGDAQTPRPAMTAIVPRRGLPSENADTAARWLLAPGLEAAPSEVLGMLRSAPPDLPQELWEATCESHGIAPWATTALAEGDMTRFINIRDESLRIALKAFMDSRWEYGFEDTPPLDHYVLDDLELEE</sequence>
<gene>
    <name evidence="2" type="ORF">FR943_13880</name>
</gene>
<protein>
    <submittedName>
        <fullName evidence="2">DUF262 domain-containing protein</fullName>
    </submittedName>
</protein>
<dbReference type="Proteomes" id="UP000812982">
    <property type="component" value="Unassembled WGS sequence"/>
</dbReference>
<dbReference type="PANTHER" id="PTHR37292:SF2">
    <property type="entry name" value="DUF262 DOMAIN-CONTAINING PROTEIN"/>
    <property type="match status" value="1"/>
</dbReference>
<evidence type="ECO:0000313" key="2">
    <source>
        <dbReference type="EMBL" id="MBU9764926.1"/>
    </source>
</evidence>
<accession>A0ABS6KMY1</accession>
<organism evidence="2 3">
    <name type="scientific">[Mycobacterium] fortunisiensis</name>
    <dbReference type="NCBI Taxonomy" id="2600579"/>
    <lineage>
        <taxon>Bacteria</taxon>
        <taxon>Bacillati</taxon>
        <taxon>Actinomycetota</taxon>
        <taxon>Actinomycetes</taxon>
        <taxon>Mycobacteriales</taxon>
        <taxon>Mycobacteriaceae</taxon>
        <taxon>Mycolicibacterium</taxon>
    </lineage>
</organism>
<dbReference type="Pfam" id="PF03235">
    <property type="entry name" value="GmrSD_N"/>
    <property type="match status" value="1"/>
</dbReference>
<name>A0ABS6KMY1_9MYCO</name>
<proteinExistence type="predicted"/>
<reference evidence="2 3" key="1">
    <citation type="journal article" date="2021" name="Sci. Rep.">
        <title>Phenotypic and genomic hallmarks of a novel, potentially pathogenic rapidly growing Mycobacterium species related to the Mycobacterium fortuitum complex.</title>
        <authorList>
            <person name="Gharbi R."/>
            <person name="Khanna V."/>
            <person name="Frigui W."/>
            <person name="Mhenni B."/>
            <person name="Brosch R."/>
            <person name="Mardassi H."/>
        </authorList>
    </citation>
    <scope>NUCLEOTIDE SEQUENCE [LARGE SCALE GENOMIC DNA]</scope>
    <source>
        <strain evidence="2 3">TNTM28</strain>
    </source>
</reference>